<dbReference type="InterPro" id="IPR015815">
    <property type="entry name" value="HIBADH-related"/>
</dbReference>
<protein>
    <submittedName>
        <fullName evidence="5">3-hydroxyisobutyrate dehydrogenase-like beta-hydroxyacid dehydrogenase</fullName>
    </submittedName>
</protein>
<dbReference type="InterPro" id="IPR036291">
    <property type="entry name" value="NAD(P)-bd_dom_sf"/>
</dbReference>
<evidence type="ECO:0000256" key="1">
    <source>
        <dbReference type="ARBA" id="ARBA00009080"/>
    </source>
</evidence>
<sequence>MSTPLTLIGLGPMGRAMVRTFLAQGHPVTVWNRTASRADALVEQGATRADTPAQAVEAAKVVLLSLTDYAAMHDVLDGVDLAGKTVVNLSSDTPDRTLKAAAWLAERGAELLVGGVMVPAPLVGADGAYVFYSGPKDVFEAHKDLLAAIGRPDYLGEDHTLAQLFYQAQLDCFLTALAGMLHSMALVKTAGVPAAAFAPYLRDNLDSISTYLDETVEHVDSGQHPGDLANVIMMGATADHVVGASESTGLDTALPKAVQSLYRRAVEAGRGRDSWTALYEVINGRS</sequence>
<accession>A0A495XDT0</accession>
<dbReference type="InterPro" id="IPR051265">
    <property type="entry name" value="HIBADH-related_NP60_sf"/>
</dbReference>
<dbReference type="EMBL" id="RBXR01000001">
    <property type="protein sequence ID" value="RKT72182.1"/>
    <property type="molecule type" value="Genomic_DNA"/>
</dbReference>
<evidence type="ECO:0000313" key="6">
    <source>
        <dbReference type="Proteomes" id="UP000272729"/>
    </source>
</evidence>
<dbReference type="InterPro" id="IPR006115">
    <property type="entry name" value="6PGDH_NADP-bd"/>
</dbReference>
<dbReference type="GO" id="GO:0016491">
    <property type="term" value="F:oxidoreductase activity"/>
    <property type="evidence" value="ECO:0007669"/>
    <property type="project" value="UniProtKB-KW"/>
</dbReference>
<dbReference type="Pfam" id="PF21761">
    <property type="entry name" value="RedAm-like_C"/>
    <property type="match status" value="1"/>
</dbReference>
<proteinExistence type="inferred from homology"/>
<dbReference type="GO" id="GO:0050661">
    <property type="term" value="F:NADP binding"/>
    <property type="evidence" value="ECO:0007669"/>
    <property type="project" value="InterPro"/>
</dbReference>
<dbReference type="Gene3D" id="1.10.1040.10">
    <property type="entry name" value="N-(1-d-carboxylethyl)-l-norvaline Dehydrogenase, domain 2"/>
    <property type="match status" value="1"/>
</dbReference>
<dbReference type="Pfam" id="PF03446">
    <property type="entry name" value="NAD_binding_2"/>
    <property type="match status" value="1"/>
</dbReference>
<name>A0A495XDT0_9PSEU</name>
<dbReference type="Gene3D" id="3.40.50.720">
    <property type="entry name" value="NAD(P)-binding Rossmann-like Domain"/>
    <property type="match status" value="1"/>
</dbReference>
<comment type="similarity">
    <text evidence="1">Belongs to the HIBADH-related family.</text>
</comment>
<dbReference type="OrthoDB" id="9135493at2"/>
<comment type="caution">
    <text evidence="5">The sequence shown here is derived from an EMBL/GenBank/DDBJ whole genome shotgun (WGS) entry which is preliminary data.</text>
</comment>
<evidence type="ECO:0000313" key="5">
    <source>
        <dbReference type="EMBL" id="RKT72182.1"/>
    </source>
</evidence>
<organism evidence="5 6">
    <name type="scientific">Saccharothrix variisporea</name>
    <dbReference type="NCBI Taxonomy" id="543527"/>
    <lineage>
        <taxon>Bacteria</taxon>
        <taxon>Bacillati</taxon>
        <taxon>Actinomycetota</taxon>
        <taxon>Actinomycetes</taxon>
        <taxon>Pseudonocardiales</taxon>
        <taxon>Pseudonocardiaceae</taxon>
        <taxon>Saccharothrix</taxon>
    </lineage>
</organism>
<dbReference type="PIRSF" id="PIRSF000103">
    <property type="entry name" value="HIBADH"/>
    <property type="match status" value="1"/>
</dbReference>
<dbReference type="InterPro" id="IPR048666">
    <property type="entry name" value="RedAm-like_C"/>
</dbReference>
<evidence type="ECO:0000259" key="3">
    <source>
        <dbReference type="Pfam" id="PF03446"/>
    </source>
</evidence>
<feature type="domain" description="NADPH-dependent reductive aminase-like C-terminal" evidence="4">
    <location>
        <begin position="158"/>
        <end position="283"/>
    </location>
</feature>
<keyword evidence="6" id="KW-1185">Reference proteome</keyword>
<gene>
    <name evidence="5" type="ORF">DFJ66_5490</name>
</gene>
<reference evidence="5 6" key="1">
    <citation type="submission" date="2018-10" db="EMBL/GenBank/DDBJ databases">
        <title>Sequencing the genomes of 1000 actinobacteria strains.</title>
        <authorList>
            <person name="Klenk H.-P."/>
        </authorList>
    </citation>
    <scope>NUCLEOTIDE SEQUENCE [LARGE SCALE GENOMIC DNA]</scope>
    <source>
        <strain evidence="5 6">DSM 43911</strain>
    </source>
</reference>
<dbReference type="PANTHER" id="PTHR43580:SF2">
    <property type="entry name" value="CYTOKINE-LIKE NUCLEAR FACTOR N-PAC"/>
    <property type="match status" value="1"/>
</dbReference>
<evidence type="ECO:0000259" key="4">
    <source>
        <dbReference type="Pfam" id="PF21761"/>
    </source>
</evidence>
<keyword evidence="2" id="KW-0560">Oxidoreductase</keyword>
<dbReference type="Proteomes" id="UP000272729">
    <property type="component" value="Unassembled WGS sequence"/>
</dbReference>
<feature type="domain" description="6-phosphogluconate dehydrogenase NADP-binding" evidence="3">
    <location>
        <begin position="6"/>
        <end position="151"/>
    </location>
</feature>
<evidence type="ECO:0000256" key="2">
    <source>
        <dbReference type="ARBA" id="ARBA00023002"/>
    </source>
</evidence>
<dbReference type="SUPFAM" id="SSF51735">
    <property type="entry name" value="NAD(P)-binding Rossmann-fold domains"/>
    <property type="match status" value="1"/>
</dbReference>
<dbReference type="PANTHER" id="PTHR43580">
    <property type="entry name" value="OXIDOREDUCTASE GLYR1-RELATED"/>
    <property type="match status" value="1"/>
</dbReference>
<dbReference type="InterPro" id="IPR013328">
    <property type="entry name" value="6PGD_dom2"/>
</dbReference>
<dbReference type="AlphaFoldDB" id="A0A495XDT0"/>
<dbReference type="RefSeq" id="WP_121225025.1">
    <property type="nucleotide sequence ID" value="NZ_JBIUBA010000017.1"/>
</dbReference>